<evidence type="ECO:0000259" key="7">
    <source>
        <dbReference type="PROSITE" id="PS50011"/>
    </source>
</evidence>
<dbReference type="GO" id="GO:0004674">
    <property type="term" value="F:protein serine/threonine kinase activity"/>
    <property type="evidence" value="ECO:0007669"/>
    <property type="project" value="UniProtKB-EC"/>
</dbReference>
<keyword evidence="1 8" id="KW-0808">Transferase</keyword>
<dbReference type="CDD" id="cd14014">
    <property type="entry name" value="STKc_PknB_like"/>
    <property type="match status" value="1"/>
</dbReference>
<keyword evidence="6" id="KW-0812">Transmembrane</keyword>
<dbReference type="EMBL" id="CAMAPC010000018">
    <property type="protein sequence ID" value="CAH9064369.1"/>
    <property type="molecule type" value="Genomic_DNA"/>
</dbReference>
<feature type="domain" description="Protein kinase" evidence="7">
    <location>
        <begin position="8"/>
        <end position="267"/>
    </location>
</feature>
<dbReference type="PANTHER" id="PTHR24348">
    <property type="entry name" value="SERINE/THREONINE-PROTEIN KINASE UNC-51-RELATED"/>
    <property type="match status" value="1"/>
</dbReference>
<dbReference type="SUPFAM" id="SSF56112">
    <property type="entry name" value="Protein kinase-like (PK-like)"/>
    <property type="match status" value="1"/>
</dbReference>
<dbReference type="GO" id="GO:0016020">
    <property type="term" value="C:membrane"/>
    <property type="evidence" value="ECO:0007669"/>
    <property type="project" value="TreeGrafter"/>
</dbReference>
<dbReference type="InterPro" id="IPR000719">
    <property type="entry name" value="Prot_kinase_dom"/>
</dbReference>
<evidence type="ECO:0000256" key="3">
    <source>
        <dbReference type="ARBA" id="ARBA00022777"/>
    </source>
</evidence>
<dbReference type="EC" id="2.7.11.1" evidence="8"/>
<dbReference type="GO" id="GO:0000407">
    <property type="term" value="C:phagophore assembly site"/>
    <property type="evidence" value="ECO:0007669"/>
    <property type="project" value="TreeGrafter"/>
</dbReference>
<dbReference type="GO" id="GO:0005776">
    <property type="term" value="C:autophagosome"/>
    <property type="evidence" value="ECO:0007669"/>
    <property type="project" value="TreeGrafter"/>
</dbReference>
<dbReference type="SUPFAM" id="SSF48452">
    <property type="entry name" value="TPR-like"/>
    <property type="match status" value="2"/>
</dbReference>
<dbReference type="InterPro" id="IPR011990">
    <property type="entry name" value="TPR-like_helical_dom_sf"/>
</dbReference>
<accession>A0A9W4R340</accession>
<name>A0A9W4R340_9GAMM</name>
<evidence type="ECO:0000256" key="1">
    <source>
        <dbReference type="ARBA" id="ARBA00022679"/>
    </source>
</evidence>
<dbReference type="PANTHER" id="PTHR24348:SF22">
    <property type="entry name" value="NON-SPECIFIC SERINE_THREONINE PROTEIN KINASE"/>
    <property type="match status" value="1"/>
</dbReference>
<dbReference type="InterPro" id="IPR019734">
    <property type="entry name" value="TPR_rpt"/>
</dbReference>
<dbReference type="Gene3D" id="1.10.510.10">
    <property type="entry name" value="Transferase(Phosphotransferase) domain 1"/>
    <property type="match status" value="1"/>
</dbReference>
<evidence type="ECO:0000256" key="2">
    <source>
        <dbReference type="ARBA" id="ARBA00022741"/>
    </source>
</evidence>
<dbReference type="Proteomes" id="UP001152467">
    <property type="component" value="Unassembled WGS sequence"/>
</dbReference>
<dbReference type="InterPro" id="IPR011009">
    <property type="entry name" value="Kinase-like_dom_sf"/>
</dbReference>
<dbReference type="InterPro" id="IPR017441">
    <property type="entry name" value="Protein_kinase_ATP_BS"/>
</dbReference>
<keyword evidence="3 8" id="KW-0418">Kinase</keyword>
<proteinExistence type="predicted"/>
<reference evidence="8" key="1">
    <citation type="submission" date="2022-07" db="EMBL/GenBank/DDBJ databases">
        <authorList>
            <person name="Criscuolo A."/>
        </authorList>
    </citation>
    <scope>NUCLEOTIDE SEQUENCE</scope>
    <source>
        <strain evidence="8">CIP111854</strain>
    </source>
</reference>
<dbReference type="Pfam" id="PF25058">
    <property type="entry name" value="ARM_TT21"/>
    <property type="match status" value="1"/>
</dbReference>
<evidence type="ECO:0000256" key="6">
    <source>
        <dbReference type="SAM" id="Phobius"/>
    </source>
</evidence>
<dbReference type="SMART" id="SM00028">
    <property type="entry name" value="TPR"/>
    <property type="match status" value="6"/>
</dbReference>
<dbReference type="InterPro" id="IPR045269">
    <property type="entry name" value="Atg1-like"/>
</dbReference>
<gene>
    <name evidence="8" type="primary">pknD_2</name>
    <name evidence="8" type="ORF">PSECIP111854_03430</name>
</gene>
<feature type="transmembrane region" description="Helical" evidence="6">
    <location>
        <begin position="295"/>
        <end position="316"/>
    </location>
</feature>
<feature type="binding site" evidence="5">
    <location>
        <position position="37"/>
    </location>
    <ligand>
        <name>ATP</name>
        <dbReference type="ChEBI" id="CHEBI:30616"/>
    </ligand>
</feature>
<keyword evidence="4 5" id="KW-0067">ATP-binding</keyword>
<sequence length="846" mass="94958">MIDLSTHYQNVLPIGQGGMSSVFLATDTTLGRKVALKVLNNKNQHSQSLLDEARLLAKLNHPNIVQIYNVREIDDCLVLEMEYVQGSTLYNFSKERHLDLEQKLSVLIDIAQGLEAAHKQQILHLDLKPANILVDDQGRAKIADFGISQLKGEQELANMSSFGSLTSMSPEQLREEPLDQRSDLFSFGLLAYQLLAGTHPYRPQALEDSDIAIAEQIKFTPLENSARAIIELPSALITLLDRLLQFNKDLRPNSADEVAMQLKQIIMTVSYDNSDPTVEISSVNLTNPKKAKGKLLAFFSFILFVVGLIGSGIWYWQVNKPKTYIAALPIKYDEQSSLTDTQQRIVKLGLDDAISNFILQDSSTLQVSNSEVESAIKLMGEETSLASLSKALGANILLEPKLSCRGSICEVILNAIDGGKATMIKSTRYSVDAESFSEAYRNSLNHVSGLFSQEAQHDEMSEEFFDEYVELVQIFDTGVQDLEQSLSQIRTLIRLAPNFTPLYSLYRRVVIETHRVSSNSAQLLDFLDILENAPSNYRASPDYTLSLILVYQALKDWKQAENLINSLESSSMEPYELYSIKANYYRERALYQDALDNTLKAYQLRPTLQITRNTAIIYLLNGDYSTALTYLNLVIDAAPDDYWALQAYADISLLNDSPQKAIEAYNKLLSYSPNASQALTNLSIAYALVGSFQKSEESAKQAYLLNTENVSYIINFADSLSYLGKTEKAEQLYKEVLDLTHESDNSDFLLVRAQALLHSGLEFEALRLLKEIETTNPNNYDLKFVKALILTTLGEHQSALLAVEESINEGWSKNFFTLPWFTNLCQHRAKLTQLIGTENSERLCVN</sequence>
<dbReference type="Pfam" id="PF00069">
    <property type="entry name" value="Pkinase"/>
    <property type="match status" value="1"/>
</dbReference>
<keyword evidence="9" id="KW-1185">Reference proteome</keyword>
<evidence type="ECO:0000256" key="5">
    <source>
        <dbReference type="PROSITE-ProRule" id="PRU10141"/>
    </source>
</evidence>
<comment type="caution">
    <text evidence="8">The sequence shown here is derived from an EMBL/GenBank/DDBJ whole genome shotgun (WGS) entry which is preliminary data.</text>
</comment>
<protein>
    <submittedName>
        <fullName evidence="8">Serine/threonine-protein kinase PknD</fullName>
        <ecNumber evidence="8">2.7.11.1</ecNumber>
    </submittedName>
</protein>
<dbReference type="PROSITE" id="PS00108">
    <property type="entry name" value="PROTEIN_KINASE_ST"/>
    <property type="match status" value="1"/>
</dbReference>
<dbReference type="PROSITE" id="PS00107">
    <property type="entry name" value="PROTEIN_KINASE_ATP"/>
    <property type="match status" value="1"/>
</dbReference>
<evidence type="ECO:0000256" key="4">
    <source>
        <dbReference type="ARBA" id="ARBA00022840"/>
    </source>
</evidence>
<dbReference type="SMART" id="SM00220">
    <property type="entry name" value="S_TKc"/>
    <property type="match status" value="1"/>
</dbReference>
<dbReference type="GO" id="GO:0005829">
    <property type="term" value="C:cytosol"/>
    <property type="evidence" value="ECO:0007669"/>
    <property type="project" value="TreeGrafter"/>
</dbReference>
<keyword evidence="6" id="KW-0472">Membrane</keyword>
<evidence type="ECO:0000313" key="9">
    <source>
        <dbReference type="Proteomes" id="UP001152467"/>
    </source>
</evidence>
<dbReference type="Gene3D" id="1.25.40.10">
    <property type="entry name" value="Tetratricopeptide repeat domain"/>
    <property type="match status" value="1"/>
</dbReference>
<dbReference type="InterPro" id="IPR008271">
    <property type="entry name" value="Ser/Thr_kinase_AS"/>
</dbReference>
<dbReference type="GO" id="GO:0005524">
    <property type="term" value="F:ATP binding"/>
    <property type="evidence" value="ECO:0007669"/>
    <property type="project" value="UniProtKB-UniRule"/>
</dbReference>
<keyword evidence="6" id="KW-1133">Transmembrane helix</keyword>
<organism evidence="8 9">
    <name type="scientific">Pseudoalteromonas holothuriae</name>
    <dbReference type="NCBI Taxonomy" id="2963714"/>
    <lineage>
        <taxon>Bacteria</taxon>
        <taxon>Pseudomonadati</taxon>
        <taxon>Pseudomonadota</taxon>
        <taxon>Gammaproteobacteria</taxon>
        <taxon>Alteromonadales</taxon>
        <taxon>Pseudoalteromonadaceae</taxon>
        <taxon>Pseudoalteromonas</taxon>
    </lineage>
</organism>
<evidence type="ECO:0000313" key="8">
    <source>
        <dbReference type="EMBL" id="CAH9064369.1"/>
    </source>
</evidence>
<keyword evidence="2 5" id="KW-0547">Nucleotide-binding</keyword>
<dbReference type="AlphaFoldDB" id="A0A9W4R340"/>
<dbReference type="PROSITE" id="PS50011">
    <property type="entry name" value="PROTEIN_KINASE_DOM"/>
    <property type="match status" value="1"/>
</dbReference>